<gene>
    <name evidence="1" type="ORF">RND81_09G059500</name>
</gene>
<reference evidence="1" key="1">
    <citation type="submission" date="2024-03" db="EMBL/GenBank/DDBJ databases">
        <title>WGS assembly of Saponaria officinalis var. Norfolk2.</title>
        <authorList>
            <person name="Jenkins J."/>
            <person name="Shu S."/>
            <person name="Grimwood J."/>
            <person name="Barry K."/>
            <person name="Goodstein D."/>
            <person name="Schmutz J."/>
            <person name="Leebens-Mack J."/>
            <person name="Osbourn A."/>
        </authorList>
    </citation>
    <scope>NUCLEOTIDE SEQUENCE [LARGE SCALE GENOMIC DNA]</scope>
    <source>
        <strain evidence="1">JIC</strain>
    </source>
</reference>
<comment type="caution">
    <text evidence="1">The sequence shown here is derived from an EMBL/GenBank/DDBJ whole genome shotgun (WGS) entry which is preliminary data.</text>
</comment>
<name>A0AAW1III5_SAPOF</name>
<organism evidence="1 2">
    <name type="scientific">Saponaria officinalis</name>
    <name type="common">Common soapwort</name>
    <name type="synonym">Lychnis saponaria</name>
    <dbReference type="NCBI Taxonomy" id="3572"/>
    <lineage>
        <taxon>Eukaryota</taxon>
        <taxon>Viridiplantae</taxon>
        <taxon>Streptophyta</taxon>
        <taxon>Embryophyta</taxon>
        <taxon>Tracheophyta</taxon>
        <taxon>Spermatophyta</taxon>
        <taxon>Magnoliopsida</taxon>
        <taxon>eudicotyledons</taxon>
        <taxon>Gunneridae</taxon>
        <taxon>Pentapetalae</taxon>
        <taxon>Caryophyllales</taxon>
        <taxon>Caryophyllaceae</taxon>
        <taxon>Caryophylleae</taxon>
        <taxon>Saponaria</taxon>
    </lineage>
</organism>
<evidence type="ECO:0008006" key="3">
    <source>
        <dbReference type="Google" id="ProtNLM"/>
    </source>
</evidence>
<dbReference type="Proteomes" id="UP001443914">
    <property type="component" value="Unassembled WGS sequence"/>
</dbReference>
<dbReference type="EMBL" id="JBDFQZ010000009">
    <property type="protein sequence ID" value="KAK9689444.1"/>
    <property type="molecule type" value="Genomic_DNA"/>
</dbReference>
<evidence type="ECO:0000313" key="2">
    <source>
        <dbReference type="Proteomes" id="UP001443914"/>
    </source>
</evidence>
<proteinExistence type="predicted"/>
<evidence type="ECO:0000313" key="1">
    <source>
        <dbReference type="EMBL" id="KAK9689444.1"/>
    </source>
</evidence>
<sequence length="177" mass="20650">MCLSFTPLERVKLYAEGYHAQQDVFNNEDIMNIIFTRVRRVEDKASMAMVCKNWSQLFLLHPSAPLIDLAYRESLQVFDINGVRIYQRVGGTVYQRCKCCITEDVNTKFMLHYIQQRNAFENDHLKALDDISIGQVKEYYRSLTKSPLAHMHIITNATWLLTYADLSDLDLPIPLER</sequence>
<accession>A0AAW1III5</accession>
<dbReference type="AlphaFoldDB" id="A0AAW1III5"/>
<keyword evidence="2" id="KW-1185">Reference proteome</keyword>
<protein>
    <recommendedName>
        <fullName evidence="3">F-box domain-containing protein</fullName>
    </recommendedName>
</protein>